<organism evidence="6 7">
    <name type="scientific">Stenotrophomonas ginsengisoli</name>
    <dbReference type="NCBI Taxonomy" id="336566"/>
    <lineage>
        <taxon>Bacteria</taxon>
        <taxon>Pseudomonadati</taxon>
        <taxon>Pseudomonadota</taxon>
        <taxon>Gammaproteobacteria</taxon>
        <taxon>Lysobacterales</taxon>
        <taxon>Lysobacteraceae</taxon>
        <taxon>Stenotrophomonas</taxon>
    </lineage>
</organism>
<feature type="transmembrane region" description="Helical" evidence="4">
    <location>
        <begin position="337"/>
        <end position="356"/>
    </location>
</feature>
<feature type="transmembrane region" description="Helical" evidence="4">
    <location>
        <begin position="168"/>
        <end position="186"/>
    </location>
</feature>
<dbReference type="InterPro" id="IPR052524">
    <property type="entry name" value="MFS_Cyanate_Porter"/>
</dbReference>
<accession>A0A0R0DHV2</accession>
<dbReference type="PROSITE" id="PS50850">
    <property type="entry name" value="MFS"/>
    <property type="match status" value="1"/>
</dbReference>
<evidence type="ECO:0000256" key="2">
    <source>
        <dbReference type="ARBA" id="ARBA00022989"/>
    </source>
</evidence>
<feature type="transmembrane region" description="Helical" evidence="4">
    <location>
        <begin position="368"/>
        <end position="387"/>
    </location>
</feature>
<dbReference type="PATRIC" id="fig|336566.3.peg.226"/>
<feature type="transmembrane region" description="Helical" evidence="4">
    <location>
        <begin position="135"/>
        <end position="156"/>
    </location>
</feature>
<feature type="transmembrane region" description="Helical" evidence="4">
    <location>
        <begin position="12"/>
        <end position="30"/>
    </location>
</feature>
<reference evidence="6 7" key="1">
    <citation type="submission" date="2015-05" db="EMBL/GenBank/DDBJ databases">
        <title>Genome sequencing and analysis of members of genus Stenotrophomonas.</title>
        <authorList>
            <person name="Patil P.P."/>
            <person name="Midha S."/>
            <person name="Patil P.B."/>
        </authorList>
    </citation>
    <scope>NUCLEOTIDE SEQUENCE [LARGE SCALE GENOMIC DNA]</scope>
    <source>
        <strain evidence="6 7">DSM 24757</strain>
    </source>
</reference>
<dbReference type="GO" id="GO:0022857">
    <property type="term" value="F:transmembrane transporter activity"/>
    <property type="evidence" value="ECO:0007669"/>
    <property type="project" value="InterPro"/>
</dbReference>
<keyword evidence="7" id="KW-1185">Reference proteome</keyword>
<feature type="transmembrane region" description="Helical" evidence="4">
    <location>
        <begin position="81"/>
        <end position="99"/>
    </location>
</feature>
<dbReference type="AlphaFoldDB" id="A0A0R0DHV2"/>
<dbReference type="PANTHER" id="PTHR23523">
    <property type="match status" value="1"/>
</dbReference>
<evidence type="ECO:0000313" key="6">
    <source>
        <dbReference type="EMBL" id="KRG78306.1"/>
    </source>
</evidence>
<evidence type="ECO:0000256" key="1">
    <source>
        <dbReference type="ARBA" id="ARBA00022692"/>
    </source>
</evidence>
<feature type="transmembrane region" description="Helical" evidence="4">
    <location>
        <begin position="279"/>
        <end position="299"/>
    </location>
</feature>
<name>A0A0R0DHV2_9GAMM</name>
<feature type="domain" description="Major facilitator superfamily (MFS) profile" evidence="5">
    <location>
        <begin position="11"/>
        <end position="392"/>
    </location>
</feature>
<dbReference type="OrthoDB" id="5758872at2"/>
<dbReference type="Pfam" id="PF07690">
    <property type="entry name" value="MFS_1"/>
    <property type="match status" value="1"/>
</dbReference>
<dbReference type="Proteomes" id="UP000050956">
    <property type="component" value="Unassembled WGS sequence"/>
</dbReference>
<feature type="transmembrane region" description="Helical" evidence="4">
    <location>
        <begin position="214"/>
        <end position="238"/>
    </location>
</feature>
<keyword evidence="1 4" id="KW-0812">Transmembrane</keyword>
<dbReference type="InterPro" id="IPR020846">
    <property type="entry name" value="MFS_dom"/>
</dbReference>
<keyword evidence="3 4" id="KW-0472">Membrane</keyword>
<feature type="transmembrane region" description="Helical" evidence="4">
    <location>
        <begin position="305"/>
        <end position="325"/>
    </location>
</feature>
<feature type="transmembrane region" description="Helical" evidence="4">
    <location>
        <begin position="250"/>
        <end position="270"/>
    </location>
</feature>
<dbReference type="RefSeq" id="WP_057637106.1">
    <property type="nucleotide sequence ID" value="NZ_LDJM01000011.1"/>
</dbReference>
<evidence type="ECO:0000259" key="5">
    <source>
        <dbReference type="PROSITE" id="PS50850"/>
    </source>
</evidence>
<comment type="caution">
    <text evidence="6">The sequence shown here is derived from an EMBL/GenBank/DDBJ whole genome shotgun (WGS) entry which is preliminary data.</text>
</comment>
<dbReference type="PANTHER" id="PTHR23523:SF1">
    <property type="entry name" value="CYANATE TRANSPORT PROTEIN CYNX"/>
    <property type="match status" value="1"/>
</dbReference>
<evidence type="ECO:0000256" key="4">
    <source>
        <dbReference type="SAM" id="Phobius"/>
    </source>
</evidence>
<dbReference type="InterPro" id="IPR011701">
    <property type="entry name" value="MFS"/>
</dbReference>
<gene>
    <name evidence="6" type="ORF">ABB30_04455</name>
</gene>
<keyword evidence="2 4" id="KW-1133">Transmembrane helix</keyword>
<proteinExistence type="predicted"/>
<evidence type="ECO:0000256" key="3">
    <source>
        <dbReference type="ARBA" id="ARBA00023136"/>
    </source>
</evidence>
<dbReference type="Gene3D" id="1.20.1250.20">
    <property type="entry name" value="MFS general substrate transporter like domains"/>
    <property type="match status" value="2"/>
</dbReference>
<protein>
    <submittedName>
        <fullName evidence="6">MFS transporter</fullName>
    </submittedName>
</protein>
<sequence>MSSERTSSQPLPWLGLLAIVVIALNLRPILAATGPLLETIQASTGLSDQQAGLMTTLPIFVMGLCALLAGPLQRWLGGRWGISLGALVIAAACVGRWLWPSAGSLIATAVLSGLGIALVQALMPSVIKDQFGNRAGMLMGLYSTGIMGGAAFAAALTPSVAEHLGWSAAQALWALPAMAAALLWWWQCQPRQASVSAVVHAADPVSVWRSARAWLLMLFFGIGTGAYTLVLAWLAPYYMQLGWSATQSGLLLAGISVGEVCAGLLVSLFIGRFPDRRPLLLLVLALIALALLGLLLMPLSGVVPITALLSLGIGALFPLSLIITLDHARSPQHAGALLGFVQGGGYMLSSVMPLIAGLLRSGDAGLELAWAIMIAGCVVLALMAWRFRPQAGQG</sequence>
<dbReference type="SUPFAM" id="SSF103473">
    <property type="entry name" value="MFS general substrate transporter"/>
    <property type="match status" value="1"/>
</dbReference>
<dbReference type="InterPro" id="IPR036259">
    <property type="entry name" value="MFS_trans_sf"/>
</dbReference>
<dbReference type="EMBL" id="LDJM01000011">
    <property type="protein sequence ID" value="KRG78306.1"/>
    <property type="molecule type" value="Genomic_DNA"/>
</dbReference>
<feature type="transmembrane region" description="Helical" evidence="4">
    <location>
        <begin position="105"/>
        <end position="123"/>
    </location>
</feature>
<evidence type="ECO:0000313" key="7">
    <source>
        <dbReference type="Proteomes" id="UP000050956"/>
    </source>
</evidence>
<feature type="transmembrane region" description="Helical" evidence="4">
    <location>
        <begin position="50"/>
        <end position="69"/>
    </location>
</feature>